<feature type="transmembrane region" description="Helical" evidence="6">
    <location>
        <begin position="135"/>
        <end position="153"/>
    </location>
</feature>
<name>A0A1X7MUK5_9MICO</name>
<dbReference type="GO" id="GO:0004673">
    <property type="term" value="F:protein histidine kinase activity"/>
    <property type="evidence" value="ECO:0007669"/>
    <property type="project" value="UniProtKB-EC"/>
</dbReference>
<sequence>MPPTSGPAIAPERSDLRREQTEVGVRAARRAGGVFFGATAANLLILPPRELAGTAPILILLLAATVVLFGRHVLRLEADRVVVAGYTLGALALVAFLIPGVDDRAPAVLAAVTMLASMALPCAFMALGASRRLPLIASAACLPVIALSAAASWESGRAAFVAVSVIACWIVLVSAARWLASSVERADIGTERLLTAHDAERRSSESEARRRYDARLMHDTILATLTLVAHRGEGVPAETLRAQAAADLDLLRRLDDTGSLPPSAGVSGRAELPEPFAAVERRFRSLDLDVVWHVDDAIRLPEASMEALARATGECLENVRRHSGVLAADVTLARGAEEVRVAVSDAGTGFDLSAVPGGRLGLAESVIGRMEAVGGAVRVFSAPGAGTTVLLSVPR</sequence>
<dbReference type="Pfam" id="PF02518">
    <property type="entry name" value="HATPase_c"/>
    <property type="match status" value="1"/>
</dbReference>
<evidence type="ECO:0000256" key="3">
    <source>
        <dbReference type="ARBA" id="ARBA00022679"/>
    </source>
</evidence>
<keyword evidence="6" id="KW-0472">Membrane</keyword>
<comment type="catalytic activity">
    <reaction evidence="1">
        <text>ATP + protein L-histidine = ADP + protein N-phospho-L-histidine.</text>
        <dbReference type="EC" id="2.7.13.3"/>
    </reaction>
</comment>
<evidence type="ECO:0000259" key="7">
    <source>
        <dbReference type="Pfam" id="PF02518"/>
    </source>
</evidence>
<dbReference type="Proteomes" id="UP000193711">
    <property type="component" value="Unassembled WGS sequence"/>
</dbReference>
<evidence type="ECO:0000256" key="6">
    <source>
        <dbReference type="SAM" id="Phobius"/>
    </source>
</evidence>
<dbReference type="OrthoDB" id="5125370at2"/>
<dbReference type="InterPro" id="IPR036890">
    <property type="entry name" value="HATPase_C_sf"/>
</dbReference>
<accession>A0A1X7MUK5</accession>
<feature type="transmembrane region" description="Helical" evidence="6">
    <location>
        <begin position="51"/>
        <end position="69"/>
    </location>
</feature>
<keyword evidence="3" id="KW-0808">Transferase</keyword>
<keyword evidence="5" id="KW-0902">Two-component regulatory system</keyword>
<evidence type="ECO:0000256" key="5">
    <source>
        <dbReference type="ARBA" id="ARBA00023012"/>
    </source>
</evidence>
<dbReference type="CDD" id="cd16917">
    <property type="entry name" value="HATPase_UhpB-NarQ-NarX-like"/>
    <property type="match status" value="1"/>
</dbReference>
<feature type="domain" description="Histidine kinase/HSP90-like ATPase" evidence="7">
    <location>
        <begin position="307"/>
        <end position="394"/>
    </location>
</feature>
<evidence type="ECO:0000313" key="9">
    <source>
        <dbReference type="Proteomes" id="UP000193711"/>
    </source>
</evidence>
<dbReference type="SUPFAM" id="SSF55874">
    <property type="entry name" value="ATPase domain of HSP90 chaperone/DNA topoisomerase II/histidine kinase"/>
    <property type="match status" value="1"/>
</dbReference>
<evidence type="ECO:0000256" key="4">
    <source>
        <dbReference type="ARBA" id="ARBA00022777"/>
    </source>
</evidence>
<dbReference type="STRING" id="1891671.SAMN06295885_0192"/>
<dbReference type="PANTHER" id="PTHR24421">
    <property type="entry name" value="NITRATE/NITRITE SENSOR PROTEIN NARX-RELATED"/>
    <property type="match status" value="1"/>
</dbReference>
<dbReference type="InterPro" id="IPR050482">
    <property type="entry name" value="Sensor_HK_TwoCompSys"/>
</dbReference>
<keyword evidence="6" id="KW-0812">Transmembrane</keyword>
<proteinExistence type="predicted"/>
<dbReference type="Gene3D" id="3.30.565.10">
    <property type="entry name" value="Histidine kinase-like ATPase, C-terminal domain"/>
    <property type="match status" value="1"/>
</dbReference>
<dbReference type="InterPro" id="IPR003594">
    <property type="entry name" value="HATPase_dom"/>
</dbReference>
<dbReference type="EC" id="2.7.13.3" evidence="2"/>
<organism evidence="8 9">
    <name type="scientific">Rathayibacter oskolensis</name>
    <dbReference type="NCBI Taxonomy" id="1891671"/>
    <lineage>
        <taxon>Bacteria</taxon>
        <taxon>Bacillati</taxon>
        <taxon>Actinomycetota</taxon>
        <taxon>Actinomycetes</taxon>
        <taxon>Micrococcales</taxon>
        <taxon>Microbacteriaceae</taxon>
        <taxon>Rathayibacter</taxon>
    </lineage>
</organism>
<dbReference type="AlphaFoldDB" id="A0A1X7MUK5"/>
<evidence type="ECO:0000256" key="1">
    <source>
        <dbReference type="ARBA" id="ARBA00000085"/>
    </source>
</evidence>
<dbReference type="GO" id="GO:0000160">
    <property type="term" value="P:phosphorelay signal transduction system"/>
    <property type="evidence" value="ECO:0007669"/>
    <property type="project" value="UniProtKB-KW"/>
</dbReference>
<evidence type="ECO:0000313" key="8">
    <source>
        <dbReference type="EMBL" id="SMH28534.1"/>
    </source>
</evidence>
<keyword evidence="4 8" id="KW-0418">Kinase</keyword>
<gene>
    <name evidence="8" type="ORF">SAMN06295885_0192</name>
</gene>
<dbReference type="RefSeq" id="WP_085474749.1">
    <property type="nucleotide sequence ID" value="NZ_FXBM01000001.1"/>
</dbReference>
<dbReference type="EMBL" id="FXBM01000001">
    <property type="protein sequence ID" value="SMH28534.1"/>
    <property type="molecule type" value="Genomic_DNA"/>
</dbReference>
<evidence type="ECO:0000256" key="2">
    <source>
        <dbReference type="ARBA" id="ARBA00012438"/>
    </source>
</evidence>
<feature type="transmembrane region" description="Helical" evidence="6">
    <location>
        <begin position="107"/>
        <end position="128"/>
    </location>
</feature>
<reference evidence="9" key="1">
    <citation type="submission" date="2017-04" db="EMBL/GenBank/DDBJ databases">
        <authorList>
            <person name="Varghese N."/>
            <person name="Submissions S."/>
        </authorList>
    </citation>
    <scope>NUCLEOTIDE SEQUENCE [LARGE SCALE GENOMIC DNA]</scope>
    <source>
        <strain evidence="9">VKM Ac-2121</strain>
    </source>
</reference>
<keyword evidence="9" id="KW-1185">Reference proteome</keyword>
<feature type="transmembrane region" description="Helical" evidence="6">
    <location>
        <begin position="159"/>
        <end position="180"/>
    </location>
</feature>
<feature type="transmembrane region" description="Helical" evidence="6">
    <location>
        <begin position="81"/>
        <end position="101"/>
    </location>
</feature>
<keyword evidence="6" id="KW-1133">Transmembrane helix</keyword>
<protein>
    <recommendedName>
        <fullName evidence="2">histidine kinase</fullName>
        <ecNumber evidence="2">2.7.13.3</ecNumber>
    </recommendedName>
</protein>
<dbReference type="PANTHER" id="PTHR24421:SF10">
    <property type="entry name" value="NITRATE_NITRITE SENSOR PROTEIN NARQ"/>
    <property type="match status" value="1"/>
</dbReference>